<feature type="transmembrane region" description="Helical" evidence="1">
    <location>
        <begin position="444"/>
        <end position="465"/>
    </location>
</feature>
<evidence type="ECO:0008006" key="4">
    <source>
        <dbReference type="Google" id="ProtNLM"/>
    </source>
</evidence>
<organism evidence="2 3">
    <name type="scientific">Thioclava indica</name>
    <dbReference type="NCBI Taxonomy" id="1353528"/>
    <lineage>
        <taxon>Bacteria</taxon>
        <taxon>Pseudomonadati</taxon>
        <taxon>Pseudomonadota</taxon>
        <taxon>Alphaproteobacteria</taxon>
        <taxon>Rhodobacterales</taxon>
        <taxon>Paracoccaceae</taxon>
        <taxon>Thioclava</taxon>
    </lineage>
</organism>
<dbReference type="RefSeq" id="WP_038131464.1">
    <property type="nucleotide sequence ID" value="NZ_AUNB01000036.1"/>
</dbReference>
<name>A0A074JKS5_9RHOB</name>
<dbReference type="PANTHER" id="PTHR32309:SF13">
    <property type="entry name" value="FERRIC ENTEROBACTIN TRANSPORT PROTEIN FEPE"/>
    <property type="match status" value="1"/>
</dbReference>
<dbReference type="Proteomes" id="UP000027471">
    <property type="component" value="Unassembled WGS sequence"/>
</dbReference>
<dbReference type="STRING" id="1353528.DT23_16630"/>
<dbReference type="AlphaFoldDB" id="A0A074JKS5"/>
<evidence type="ECO:0000313" key="3">
    <source>
        <dbReference type="Proteomes" id="UP000027471"/>
    </source>
</evidence>
<dbReference type="PANTHER" id="PTHR32309">
    <property type="entry name" value="TYROSINE-PROTEIN KINASE"/>
    <property type="match status" value="1"/>
</dbReference>
<comment type="caution">
    <text evidence="2">The sequence shown here is derived from an EMBL/GenBank/DDBJ whole genome shotgun (WGS) entry which is preliminary data.</text>
</comment>
<accession>A0A074JKS5</accession>
<dbReference type="InterPro" id="IPR050445">
    <property type="entry name" value="Bact_polysacc_biosynth/exp"/>
</dbReference>
<feature type="transmembrane region" description="Helical" evidence="1">
    <location>
        <begin position="40"/>
        <end position="59"/>
    </location>
</feature>
<dbReference type="GO" id="GO:0005886">
    <property type="term" value="C:plasma membrane"/>
    <property type="evidence" value="ECO:0007669"/>
    <property type="project" value="TreeGrafter"/>
</dbReference>
<dbReference type="EMBL" id="AUNB01000036">
    <property type="protein sequence ID" value="KEO58226.1"/>
    <property type="molecule type" value="Genomic_DNA"/>
</dbReference>
<proteinExistence type="predicted"/>
<dbReference type="eggNOG" id="COG3206">
    <property type="taxonomic scope" value="Bacteria"/>
</dbReference>
<keyword evidence="1" id="KW-0472">Membrane</keyword>
<keyword evidence="3" id="KW-1185">Reference proteome</keyword>
<dbReference type="OrthoDB" id="6148968at2"/>
<evidence type="ECO:0000256" key="1">
    <source>
        <dbReference type="SAM" id="Phobius"/>
    </source>
</evidence>
<keyword evidence="1" id="KW-1133">Transmembrane helix</keyword>
<protein>
    <recommendedName>
        <fullName evidence="4">Polysaccharide chain length determinant N-terminal domain-containing protein</fullName>
    </recommendedName>
</protein>
<reference evidence="2 3" key="1">
    <citation type="journal article" date="2015" name="Antonie Van Leeuwenhoek">
        <title>Thioclava indica sp. nov., isolated from surface seawater of the Indian Ocean.</title>
        <authorList>
            <person name="Liu Y."/>
            <person name="Lai Q."/>
            <person name="Du J."/>
            <person name="Xu H."/>
            <person name="Jiang L."/>
            <person name="Shao Z."/>
        </authorList>
    </citation>
    <scope>NUCLEOTIDE SEQUENCE [LARGE SCALE GENOMIC DNA]</scope>
    <source>
        <strain evidence="2 3">DT23-4</strain>
    </source>
</reference>
<evidence type="ECO:0000313" key="2">
    <source>
        <dbReference type="EMBL" id="KEO58226.1"/>
    </source>
</evidence>
<dbReference type="GO" id="GO:0004713">
    <property type="term" value="F:protein tyrosine kinase activity"/>
    <property type="evidence" value="ECO:0007669"/>
    <property type="project" value="TreeGrafter"/>
</dbReference>
<gene>
    <name evidence="2" type="ORF">DT23_16630</name>
</gene>
<keyword evidence="1" id="KW-0812">Transmembrane</keyword>
<sequence length="486" mass="51484">MTLQDTFADPAAPAPKKRRLSLRRILMGGRIGDLGRFPRYLAFALMGGALVWAPITGYLRTAPLAFRSSTSLILPGSGASASMNLNGIGQASSYANSAFSSNSVSPTETYKRLIGADRILEAAAKSMGLSRQAFGKPRINLVDQTSLIHLEMTGGSPEDAQARGDALLAAFFRELDDLRSDEQTTREDSGLAAIADYRNSVAVTRTDIARLQQDTGLVSADQYDAIVESTRQLESRVQDLAATLSEKTRSVAALEVSLGISAHAAAATLKLYADGEFNALTQEVGIHAARLSKARAQFGEGHPKVQTARAAYTGATAAALAQARRVTGLAPSQLKSLDLAPAGARADLLAQLVRMDAEKNGFASEYAVLASRLDKEQARQKNLAAAAARLQDLQRDFSVAEAVFATAIARTQSTKSDVYASYPLVQVLENPSLPDRPSSPNRKLAIAAGVAATLMILLGLALGWMRSAVIGRLLNAPESDAAKETA</sequence>